<name>A0A855X282_9BACT</name>
<dbReference type="SUPFAM" id="SSF53300">
    <property type="entry name" value="vWA-like"/>
    <property type="match status" value="1"/>
</dbReference>
<dbReference type="SMART" id="SM00327">
    <property type="entry name" value="VWA"/>
    <property type="match status" value="1"/>
</dbReference>
<feature type="non-terminal residue" evidence="2">
    <location>
        <position position="1"/>
    </location>
</feature>
<dbReference type="AlphaFoldDB" id="A0A855X282"/>
<dbReference type="InterPro" id="IPR036465">
    <property type="entry name" value="vWFA_dom_sf"/>
</dbReference>
<dbReference type="Proteomes" id="UP000250918">
    <property type="component" value="Unassembled WGS sequence"/>
</dbReference>
<protein>
    <submittedName>
        <fullName evidence="2">VWA domain-containing protein</fullName>
    </submittedName>
</protein>
<organism evidence="2 3">
    <name type="scientific">candidate division GN15 bacterium</name>
    <dbReference type="NCBI Taxonomy" id="2072418"/>
    <lineage>
        <taxon>Bacteria</taxon>
        <taxon>candidate division GN15</taxon>
    </lineage>
</organism>
<feature type="domain" description="VWFA" evidence="1">
    <location>
        <begin position="107"/>
        <end position="281"/>
    </location>
</feature>
<dbReference type="InterPro" id="IPR021908">
    <property type="entry name" value="YfbK_C"/>
</dbReference>
<accession>A0A855X282</accession>
<dbReference type="PANTHER" id="PTHR10579:SF43">
    <property type="entry name" value="ZINC FINGER (C3HC4-TYPE RING FINGER) FAMILY PROTEIN"/>
    <property type="match status" value="1"/>
</dbReference>
<evidence type="ECO:0000313" key="3">
    <source>
        <dbReference type="Proteomes" id="UP000250918"/>
    </source>
</evidence>
<gene>
    <name evidence="2" type="ORF">C3F09_05800</name>
</gene>
<proteinExistence type="predicted"/>
<dbReference type="InterPro" id="IPR002035">
    <property type="entry name" value="VWF_A"/>
</dbReference>
<dbReference type="Pfam" id="PF12450">
    <property type="entry name" value="vWF_A"/>
    <property type="match status" value="1"/>
</dbReference>
<dbReference type="Pfam" id="PF00092">
    <property type="entry name" value="VWA"/>
    <property type="match status" value="1"/>
</dbReference>
<dbReference type="Gene3D" id="3.40.50.410">
    <property type="entry name" value="von Willebrand factor, type A domain"/>
    <property type="match status" value="1"/>
</dbReference>
<evidence type="ECO:0000313" key="2">
    <source>
        <dbReference type="EMBL" id="PWB73004.1"/>
    </source>
</evidence>
<comment type="caution">
    <text evidence="2">The sequence shown here is derived from an EMBL/GenBank/DDBJ whole genome shotgun (WGS) entry which is preliminary data.</text>
</comment>
<reference evidence="2 3" key="1">
    <citation type="journal article" date="2018" name="ISME J.">
        <title>A methanotrophic archaeon couples anaerobic oxidation of methane to Fe(III) reduction.</title>
        <authorList>
            <person name="Cai C."/>
            <person name="Leu A.O."/>
            <person name="Xie G.J."/>
            <person name="Guo J."/>
            <person name="Feng Y."/>
            <person name="Zhao J.X."/>
            <person name="Tyson G.W."/>
            <person name="Yuan Z."/>
            <person name="Hu S."/>
        </authorList>
    </citation>
    <scope>NUCLEOTIDE SEQUENCE [LARGE SCALE GENOMIC DNA]</scope>
    <source>
        <strain evidence="2">FeB_12</strain>
    </source>
</reference>
<dbReference type="EMBL" id="PQAP01000067">
    <property type="protein sequence ID" value="PWB73004.1"/>
    <property type="molecule type" value="Genomic_DNA"/>
</dbReference>
<sequence length="468" mass="52659">DMFFRDYGTNQFVQTSRDRFSTFALDVDDASYNLARQYLLDGHMPPEEAIRVEEFVNHFDYGYATPSDGRFRIFTEVTSSPFDRRTYFMKIGVKAKEITEERRKPLNLTLVLDVSGSMGYDNRMVLVKQSLDLLLKQLDGGDRVAIVAYGSNAFVVLEPTSGDQMRRIERAIDRLSPDGSTFAEAGLKLGFQMANRMLDPGCSNVVILCSDGVANVGKTSPDAIMREIKRFAGQGITLSTFGFGMGNYNDVLLERLAQQGNGRYAYINDLDQAKETFLENIVGVLQVVARDVKVQVEFNPATVSSYRLLGYENRAVPDQKFRDNRQDGGEVGSGHEVTALYELTLPRSANSDNLATVFVRWKNPNETRVTEVSRLVSREQSSVRFAGARPELRLAIVAAKFAELLKQTNYSESLNFHELASMAQAVDRQLHTEQTRELVAVIERADNLSGYFGDYRRNDSNYESDDDD</sequence>
<dbReference type="PROSITE" id="PS50234">
    <property type="entry name" value="VWFA"/>
    <property type="match status" value="1"/>
</dbReference>
<dbReference type="Pfam" id="PF12034">
    <property type="entry name" value="YfbK_C"/>
    <property type="match status" value="1"/>
</dbReference>
<dbReference type="PANTHER" id="PTHR10579">
    <property type="entry name" value="CALCIUM-ACTIVATED CHLORIDE CHANNEL REGULATOR"/>
    <property type="match status" value="1"/>
</dbReference>
<dbReference type="InterPro" id="IPR051266">
    <property type="entry name" value="CLCR"/>
</dbReference>
<evidence type="ECO:0000259" key="1">
    <source>
        <dbReference type="PROSITE" id="PS50234"/>
    </source>
</evidence>
<dbReference type="InterPro" id="IPR022156">
    <property type="entry name" value="Uncharacterised_YfbK_N"/>
</dbReference>